<reference evidence="1 2" key="1">
    <citation type="submission" date="2016-07" db="EMBL/GenBank/DDBJ databases">
        <title>Pervasive Adenine N6-methylation of Active Genes in Fungi.</title>
        <authorList>
            <consortium name="DOE Joint Genome Institute"/>
            <person name="Mondo S.J."/>
            <person name="Dannebaum R.O."/>
            <person name="Kuo R.C."/>
            <person name="Labutti K."/>
            <person name="Haridas S."/>
            <person name="Kuo A."/>
            <person name="Salamov A."/>
            <person name="Ahrendt S.R."/>
            <person name="Lipzen A."/>
            <person name="Sullivan W."/>
            <person name="Andreopoulos W.B."/>
            <person name="Clum A."/>
            <person name="Lindquist E."/>
            <person name="Daum C."/>
            <person name="Ramamoorthy G.K."/>
            <person name="Gryganskyi A."/>
            <person name="Culley D."/>
            <person name="Magnuson J.K."/>
            <person name="James T.Y."/>
            <person name="O'Malley M.A."/>
            <person name="Stajich J.E."/>
            <person name="Spatafora J.W."/>
            <person name="Visel A."/>
            <person name="Grigoriev I.V."/>
        </authorList>
    </citation>
    <scope>NUCLEOTIDE SEQUENCE [LARGE SCALE GENOMIC DNA]</scope>
    <source>
        <strain evidence="1 2">CBS 115471</strain>
    </source>
</reference>
<protein>
    <submittedName>
        <fullName evidence="1">Uncharacterized protein</fullName>
    </submittedName>
</protein>
<proteinExistence type="predicted"/>
<dbReference type="Proteomes" id="UP000193144">
    <property type="component" value="Unassembled WGS sequence"/>
</dbReference>
<sequence>MYVWLSGNVWGLTVVNCDCVDQISGLLRILCSMRGVLVVVNGATYFEGYRMDGREGFADFVKKYEYGRFDEDPLTELQLTTDEEVMNKGGQV</sequence>
<name>A0A1Y1ZK21_9PLEO</name>
<keyword evidence="2" id="KW-1185">Reference proteome</keyword>
<comment type="caution">
    <text evidence="1">The sequence shown here is derived from an EMBL/GenBank/DDBJ whole genome shotgun (WGS) entry which is preliminary data.</text>
</comment>
<dbReference type="STRING" id="1231657.A0A1Y1ZK21"/>
<gene>
    <name evidence="1" type="ORF">BCR34DRAFT_567072</name>
</gene>
<dbReference type="EMBL" id="MCFA01000074">
    <property type="protein sequence ID" value="ORY10367.1"/>
    <property type="molecule type" value="Genomic_DNA"/>
</dbReference>
<evidence type="ECO:0000313" key="2">
    <source>
        <dbReference type="Proteomes" id="UP000193144"/>
    </source>
</evidence>
<dbReference type="AlphaFoldDB" id="A0A1Y1ZK21"/>
<dbReference type="OrthoDB" id="3867516at2759"/>
<accession>A0A1Y1ZK21</accession>
<evidence type="ECO:0000313" key="1">
    <source>
        <dbReference type="EMBL" id="ORY10367.1"/>
    </source>
</evidence>
<organism evidence="1 2">
    <name type="scientific">Clohesyomyces aquaticus</name>
    <dbReference type="NCBI Taxonomy" id="1231657"/>
    <lineage>
        <taxon>Eukaryota</taxon>
        <taxon>Fungi</taxon>
        <taxon>Dikarya</taxon>
        <taxon>Ascomycota</taxon>
        <taxon>Pezizomycotina</taxon>
        <taxon>Dothideomycetes</taxon>
        <taxon>Pleosporomycetidae</taxon>
        <taxon>Pleosporales</taxon>
        <taxon>Lindgomycetaceae</taxon>
        <taxon>Clohesyomyces</taxon>
    </lineage>
</organism>